<dbReference type="EMBL" id="BSXT01001032">
    <property type="protein sequence ID" value="GMF37653.1"/>
    <property type="molecule type" value="Genomic_DNA"/>
</dbReference>
<feature type="compositionally biased region" description="Acidic residues" evidence="1">
    <location>
        <begin position="54"/>
        <end position="65"/>
    </location>
</feature>
<organism evidence="3 4">
    <name type="scientific">Phytophthora fragariaefolia</name>
    <dbReference type="NCBI Taxonomy" id="1490495"/>
    <lineage>
        <taxon>Eukaryota</taxon>
        <taxon>Sar</taxon>
        <taxon>Stramenopiles</taxon>
        <taxon>Oomycota</taxon>
        <taxon>Peronosporomycetes</taxon>
        <taxon>Peronosporales</taxon>
        <taxon>Peronosporaceae</taxon>
        <taxon>Phytophthora</taxon>
    </lineage>
</organism>
<name>A0A9W7CRK7_9STRA</name>
<sequence>MCSSFVTLAAGVVLLTASFTFSVAGEATAVGALAEEVANPSFRNEGEWPKRLENDDDDDDLDGTDNENNVLGTDEIIPLEKHAEEEERAISKPSGSSESLWVKLFYKMFLHVKPPAPDIKHQPLRPLPVKDVGNGMVIAIP</sequence>
<evidence type="ECO:0000256" key="1">
    <source>
        <dbReference type="SAM" id="MobiDB-lite"/>
    </source>
</evidence>
<evidence type="ECO:0000313" key="4">
    <source>
        <dbReference type="Proteomes" id="UP001165121"/>
    </source>
</evidence>
<proteinExistence type="predicted"/>
<dbReference type="Proteomes" id="UP001165121">
    <property type="component" value="Unassembled WGS sequence"/>
</dbReference>
<accession>A0A9W7CRK7</accession>
<keyword evidence="2" id="KW-0732">Signal</keyword>
<gene>
    <name evidence="3" type="ORF">Pfra01_001060600</name>
</gene>
<reference evidence="3" key="1">
    <citation type="submission" date="2023-04" db="EMBL/GenBank/DDBJ databases">
        <title>Phytophthora fragariaefolia NBRC 109709.</title>
        <authorList>
            <person name="Ichikawa N."/>
            <person name="Sato H."/>
            <person name="Tonouchi N."/>
        </authorList>
    </citation>
    <scope>NUCLEOTIDE SEQUENCE</scope>
    <source>
        <strain evidence="3">NBRC 109709</strain>
    </source>
</reference>
<keyword evidence="4" id="KW-1185">Reference proteome</keyword>
<comment type="caution">
    <text evidence="3">The sequence shown here is derived from an EMBL/GenBank/DDBJ whole genome shotgun (WGS) entry which is preliminary data.</text>
</comment>
<protein>
    <submittedName>
        <fullName evidence="3">Unnamed protein product</fullName>
    </submittedName>
</protein>
<evidence type="ECO:0000313" key="3">
    <source>
        <dbReference type="EMBL" id="GMF37653.1"/>
    </source>
</evidence>
<feature type="chain" id="PRO_5040878986" evidence="2">
    <location>
        <begin position="25"/>
        <end position="141"/>
    </location>
</feature>
<feature type="region of interest" description="Disordered" evidence="1">
    <location>
        <begin position="40"/>
        <end position="96"/>
    </location>
</feature>
<feature type="compositionally biased region" description="Basic and acidic residues" evidence="1">
    <location>
        <begin position="78"/>
        <end position="90"/>
    </location>
</feature>
<feature type="compositionally biased region" description="Basic and acidic residues" evidence="1">
    <location>
        <begin position="44"/>
        <end position="53"/>
    </location>
</feature>
<feature type="signal peptide" evidence="2">
    <location>
        <begin position="1"/>
        <end position="24"/>
    </location>
</feature>
<evidence type="ECO:0000256" key="2">
    <source>
        <dbReference type="SAM" id="SignalP"/>
    </source>
</evidence>
<dbReference type="AlphaFoldDB" id="A0A9W7CRK7"/>
<dbReference type="OrthoDB" id="10518178at2759"/>